<evidence type="ECO:0000259" key="4">
    <source>
        <dbReference type="SMART" id="SM00062"/>
    </source>
</evidence>
<dbReference type="InterPro" id="IPR001638">
    <property type="entry name" value="Solute-binding_3/MltF_N"/>
</dbReference>
<evidence type="ECO:0000256" key="3">
    <source>
        <dbReference type="SAM" id="SignalP"/>
    </source>
</evidence>
<organism evidence="5 6">
    <name type="scientific">Stutzerimonas nosocomialis</name>
    <dbReference type="NCBI Taxonomy" id="1056496"/>
    <lineage>
        <taxon>Bacteria</taxon>
        <taxon>Pseudomonadati</taxon>
        <taxon>Pseudomonadota</taxon>
        <taxon>Gammaproteobacteria</taxon>
        <taxon>Pseudomonadales</taxon>
        <taxon>Pseudomonadaceae</taxon>
        <taxon>Stutzerimonas</taxon>
    </lineage>
</organism>
<dbReference type="PANTHER" id="PTHR35936:SF25">
    <property type="entry name" value="ABC TRANSPORTER SUBSTRATE-BINDING PROTEIN"/>
    <property type="match status" value="1"/>
</dbReference>
<dbReference type="PANTHER" id="PTHR35936">
    <property type="entry name" value="MEMBRANE-BOUND LYTIC MUREIN TRANSGLYCOSYLASE F"/>
    <property type="match status" value="1"/>
</dbReference>
<evidence type="ECO:0000313" key="5">
    <source>
        <dbReference type="EMBL" id="TLX64480.1"/>
    </source>
</evidence>
<keyword evidence="6" id="KW-1185">Reference proteome</keyword>
<feature type="domain" description="Solute-binding protein family 3/N-terminal" evidence="4">
    <location>
        <begin position="22"/>
        <end position="244"/>
    </location>
</feature>
<dbReference type="Pfam" id="PF00497">
    <property type="entry name" value="SBP_bac_3"/>
    <property type="match status" value="1"/>
</dbReference>
<dbReference type="Proteomes" id="UP000306753">
    <property type="component" value="Unassembled WGS sequence"/>
</dbReference>
<evidence type="ECO:0000256" key="2">
    <source>
        <dbReference type="ARBA" id="ARBA00022729"/>
    </source>
</evidence>
<evidence type="ECO:0000313" key="6">
    <source>
        <dbReference type="Proteomes" id="UP000306753"/>
    </source>
</evidence>
<gene>
    <name evidence="5" type="ORF">DN820_05405</name>
</gene>
<comment type="similarity">
    <text evidence="1">Belongs to the bacterial solute-binding protein 3 family.</text>
</comment>
<dbReference type="SMART" id="SM00062">
    <property type="entry name" value="PBPb"/>
    <property type="match status" value="1"/>
</dbReference>
<comment type="caution">
    <text evidence="5">The sequence shown here is derived from an EMBL/GenBank/DDBJ whole genome shotgun (WGS) entry which is preliminary data.</text>
</comment>
<dbReference type="SUPFAM" id="SSF53850">
    <property type="entry name" value="Periplasmic binding protein-like II"/>
    <property type="match status" value="1"/>
</dbReference>
<evidence type="ECO:0000256" key="1">
    <source>
        <dbReference type="ARBA" id="ARBA00010333"/>
    </source>
</evidence>
<reference evidence="5 6" key="1">
    <citation type="journal article" date="2017" name="Eur. J. Clin. Microbiol. Infect. Dis.">
        <title>Uncommonly isolated clinical Pseudomonas: identification and phylogenetic assignation.</title>
        <authorList>
            <person name="Mulet M."/>
            <person name="Gomila M."/>
            <person name="Ramirez A."/>
            <person name="Cardew S."/>
            <person name="Moore E.R."/>
            <person name="Lalucat J."/>
            <person name="Garcia-Valdes E."/>
        </authorList>
    </citation>
    <scope>NUCLEOTIDE SEQUENCE [LARGE SCALE GENOMIC DNA]</scope>
    <source>
        <strain evidence="5 6">SD129</strain>
    </source>
</reference>
<dbReference type="AlphaFoldDB" id="A0A5R9QHF3"/>
<accession>A0A5R9QHF3</accession>
<proteinExistence type="inferred from homology"/>
<keyword evidence="2 3" id="KW-0732">Signal</keyword>
<name>A0A5R9QHF3_9GAMM</name>
<protein>
    <submittedName>
        <fullName evidence="5">Amino acid ABC transporter substrate-binding protein</fullName>
    </submittedName>
</protein>
<feature type="signal peptide" evidence="3">
    <location>
        <begin position="1"/>
        <end position="20"/>
    </location>
</feature>
<dbReference type="Gene3D" id="3.40.190.10">
    <property type="entry name" value="Periplasmic binding protein-like II"/>
    <property type="match status" value="2"/>
</dbReference>
<dbReference type="RefSeq" id="WP_138411113.1">
    <property type="nucleotide sequence ID" value="NZ_QLAG01000005.1"/>
</dbReference>
<feature type="chain" id="PRO_5024301193" evidence="3">
    <location>
        <begin position="21"/>
        <end position="245"/>
    </location>
</feature>
<sequence>MRASSWLLLLILLVAGPASAQPLRLAASPWPPYTDQRLPGNGLAVELVTTALRRAGYEVEYVEVPWSRVMHGLVRGDYDLTSAWYSPKRLGFAAFSRPYLNNRLRWVVRRGSAIDYDGLHSLHPYRIGLSRGYAYSPELEQDTALERVEVADFVSAARMLSAGRIDLTLEDEQVVRHHLRNELRLVREAYEMLPAPYSENGLSLLVRRGHPRCDEIVQAFDREIARMQADGSYRAIFNQFGVPVP</sequence>
<dbReference type="EMBL" id="QLAG01000005">
    <property type="protein sequence ID" value="TLX64480.1"/>
    <property type="molecule type" value="Genomic_DNA"/>
</dbReference>